<evidence type="ECO:0000256" key="1">
    <source>
        <dbReference type="SAM" id="MobiDB-lite"/>
    </source>
</evidence>
<keyword evidence="4" id="KW-1185">Reference proteome</keyword>
<proteinExistence type="predicted"/>
<dbReference type="Gene3D" id="2.60.40.1890">
    <property type="entry name" value="PCu(A)C copper chaperone"/>
    <property type="match status" value="1"/>
</dbReference>
<gene>
    <name evidence="3" type="ORF">SAMN05660733_03066</name>
</gene>
<feature type="region of interest" description="Disordered" evidence="1">
    <location>
        <begin position="166"/>
        <end position="193"/>
    </location>
</feature>
<dbReference type="InterPro" id="IPR007410">
    <property type="entry name" value="LpqE-like"/>
</dbReference>
<dbReference type="SUPFAM" id="SSF110087">
    <property type="entry name" value="DR1885-like metal-binding protein"/>
    <property type="match status" value="1"/>
</dbReference>
<dbReference type="Proteomes" id="UP000192840">
    <property type="component" value="Unassembled WGS sequence"/>
</dbReference>
<sequence length="193" mass="20693">MKLLTALVVLLMFGLASCGDPQRVLQSGTVGANGEVGQVLLRNIHMTPPGGDGYEPGDDAVVQLSIFNQARETDTLVDVRSDAAKDIVMRWDEQCDGQAEQVERLPLLADGGVARLSGAMGAYHFEFVDLTRKLWAGNDVAVTFEFERAGSVTLDVPIEVETDATGLRHPENCPASSEAPSRITPATVKGEVR</sequence>
<reference evidence="4" key="1">
    <citation type="submission" date="2017-04" db="EMBL/GenBank/DDBJ databases">
        <authorList>
            <person name="Varghese N."/>
            <person name="Submissions S."/>
        </authorList>
    </citation>
    <scope>NUCLEOTIDE SEQUENCE [LARGE SCALE GENOMIC DNA]</scope>
    <source>
        <strain evidence="4">DSM 44073</strain>
    </source>
</reference>
<accession>A0A1W2DHJ2</accession>
<protein>
    <submittedName>
        <fullName evidence="3">Copper(I)-binding protein</fullName>
    </submittedName>
</protein>
<evidence type="ECO:0000313" key="4">
    <source>
        <dbReference type="Proteomes" id="UP000192840"/>
    </source>
</evidence>
<evidence type="ECO:0000313" key="3">
    <source>
        <dbReference type="EMBL" id="SMC96943.1"/>
    </source>
</evidence>
<feature type="chain" id="PRO_5038370241" evidence="2">
    <location>
        <begin position="19"/>
        <end position="193"/>
    </location>
</feature>
<dbReference type="InterPro" id="IPR036182">
    <property type="entry name" value="PCuAC_sf"/>
</dbReference>
<name>A0A1W2DHJ2_9PSEU</name>
<dbReference type="eggNOG" id="COG2847">
    <property type="taxonomic scope" value="Bacteria"/>
</dbReference>
<keyword evidence="2" id="KW-0732">Signal</keyword>
<dbReference type="AlphaFoldDB" id="A0A1W2DHJ2"/>
<organism evidence="3 4">
    <name type="scientific">Lentzea albidocapillata</name>
    <dbReference type="NCBI Taxonomy" id="40571"/>
    <lineage>
        <taxon>Bacteria</taxon>
        <taxon>Bacillati</taxon>
        <taxon>Actinomycetota</taxon>
        <taxon>Actinomycetes</taxon>
        <taxon>Pseudonocardiales</taxon>
        <taxon>Pseudonocardiaceae</taxon>
        <taxon>Lentzea</taxon>
    </lineage>
</organism>
<evidence type="ECO:0000256" key="2">
    <source>
        <dbReference type="SAM" id="SignalP"/>
    </source>
</evidence>
<dbReference type="EMBL" id="FWYC01000007">
    <property type="protein sequence ID" value="SMC96943.1"/>
    <property type="molecule type" value="Genomic_DNA"/>
</dbReference>
<dbReference type="Pfam" id="PF04314">
    <property type="entry name" value="PCuAC"/>
    <property type="match status" value="1"/>
</dbReference>
<feature type="signal peptide" evidence="2">
    <location>
        <begin position="1"/>
        <end position="18"/>
    </location>
</feature>
<dbReference type="PROSITE" id="PS51257">
    <property type="entry name" value="PROKAR_LIPOPROTEIN"/>
    <property type="match status" value="1"/>
</dbReference>
<dbReference type="STRING" id="40571.SAMN05660733_03066"/>
<dbReference type="RefSeq" id="WP_051769941.1">
    <property type="nucleotide sequence ID" value="NZ_FWYC01000007.1"/>
</dbReference>
<dbReference type="OrthoDB" id="5188566at2"/>